<dbReference type="RefSeq" id="WP_162424978.1">
    <property type="nucleotide sequence ID" value="NZ_WVIE01000031.1"/>
</dbReference>
<dbReference type="PANTHER" id="PTHR43355:SF2">
    <property type="entry name" value="FLAVIN REDUCTASE (NADPH)"/>
    <property type="match status" value="1"/>
</dbReference>
<dbReference type="GO" id="GO:0004074">
    <property type="term" value="F:biliverdin reductase [NAD(P)H] activity"/>
    <property type="evidence" value="ECO:0007669"/>
    <property type="project" value="TreeGrafter"/>
</dbReference>
<dbReference type="SUPFAM" id="SSF51735">
    <property type="entry name" value="NAD(P)-binding Rossmann-fold domains"/>
    <property type="match status" value="1"/>
</dbReference>
<proteinExistence type="predicted"/>
<dbReference type="Gene3D" id="3.40.50.720">
    <property type="entry name" value="NAD(P)-binding Rossmann-like Domain"/>
    <property type="match status" value="1"/>
</dbReference>
<dbReference type="AlphaFoldDB" id="A0A8J7Z483"/>
<evidence type="ECO:0000259" key="1">
    <source>
        <dbReference type="Pfam" id="PF13460"/>
    </source>
</evidence>
<protein>
    <submittedName>
        <fullName evidence="2">NAD(P)H-binding protein</fullName>
    </submittedName>
</protein>
<evidence type="ECO:0000313" key="2">
    <source>
        <dbReference type="EMBL" id="NDJ19449.1"/>
    </source>
</evidence>
<comment type="caution">
    <text evidence="2">The sequence shown here is derived from an EMBL/GenBank/DDBJ whole genome shotgun (WGS) entry which is preliminary data.</text>
</comment>
<keyword evidence="3" id="KW-1185">Reference proteome</keyword>
<accession>A0A8J7Z483</accession>
<dbReference type="PANTHER" id="PTHR43355">
    <property type="entry name" value="FLAVIN REDUCTASE (NADPH)"/>
    <property type="match status" value="1"/>
</dbReference>
<dbReference type="GO" id="GO:0042602">
    <property type="term" value="F:riboflavin reductase (NADPH) activity"/>
    <property type="evidence" value="ECO:0007669"/>
    <property type="project" value="TreeGrafter"/>
</dbReference>
<dbReference type="InterPro" id="IPR036291">
    <property type="entry name" value="NAD(P)-bd_dom_sf"/>
</dbReference>
<gene>
    <name evidence="2" type="ORF">GS601_19525</name>
</gene>
<evidence type="ECO:0000313" key="3">
    <source>
        <dbReference type="Proteomes" id="UP000646053"/>
    </source>
</evidence>
<reference evidence="2" key="1">
    <citation type="submission" date="2019-12" db="EMBL/GenBank/DDBJ databases">
        <title>High-Quality draft genome sequences of three cyanobacteria isolated from the limestone walls of the Old Cathedral of Coimbra.</title>
        <authorList>
            <person name="Tiago I."/>
            <person name="Soares F."/>
            <person name="Portugal A."/>
        </authorList>
    </citation>
    <scope>NUCLEOTIDE SEQUENCE</scope>
    <source>
        <strain evidence="2">A</strain>
    </source>
</reference>
<dbReference type="CDD" id="cd05244">
    <property type="entry name" value="BVR-B_like_SDR_a"/>
    <property type="match status" value="1"/>
</dbReference>
<sequence>MKVLIFGATGSIGRQLVQQALEQGHLVTAFVRNPAKLNLQHANLKIVQGDVLDSVAVEQAVQGQDAVLCSLGSGQQRTGTIRSEGTRQIVRAMEKTRVRRLICQTTLGVGESQGNLNFFWKYIMFGFLLRQVFLDHVRQEEFVKQSHLDWTIVRPSTFVDGDSSATQGHARTGIYRHGFAGTDKIPNLTISRADVADFMLKQLTDDSYLHQTPGVSH</sequence>
<name>A0A8J7Z483_9CYAN</name>
<organism evidence="2 3">
    <name type="scientific">Myxacorys almedinensis A</name>
    <dbReference type="NCBI Taxonomy" id="2690445"/>
    <lineage>
        <taxon>Bacteria</taxon>
        <taxon>Bacillati</taxon>
        <taxon>Cyanobacteriota</taxon>
        <taxon>Cyanophyceae</taxon>
        <taxon>Leptolyngbyales</taxon>
        <taxon>Leptolyngbyaceae</taxon>
        <taxon>Myxacorys</taxon>
        <taxon>Myxacorys almedinensis</taxon>
    </lineage>
</organism>
<dbReference type="InterPro" id="IPR051606">
    <property type="entry name" value="Polyketide_Oxido-like"/>
</dbReference>
<feature type="domain" description="NAD(P)-binding" evidence="1">
    <location>
        <begin position="7"/>
        <end position="205"/>
    </location>
</feature>
<dbReference type="Pfam" id="PF13460">
    <property type="entry name" value="NAD_binding_10"/>
    <property type="match status" value="1"/>
</dbReference>
<dbReference type="InterPro" id="IPR016040">
    <property type="entry name" value="NAD(P)-bd_dom"/>
</dbReference>
<dbReference type="Proteomes" id="UP000646053">
    <property type="component" value="Unassembled WGS sequence"/>
</dbReference>
<dbReference type="EMBL" id="WVIE01000031">
    <property type="protein sequence ID" value="NDJ19449.1"/>
    <property type="molecule type" value="Genomic_DNA"/>
</dbReference>